<evidence type="ECO:0000313" key="1">
    <source>
        <dbReference type="EMBL" id="KAK0506998.1"/>
    </source>
</evidence>
<dbReference type="Proteomes" id="UP001166286">
    <property type="component" value="Unassembled WGS sequence"/>
</dbReference>
<dbReference type="EMBL" id="JAFEKC020000026">
    <property type="protein sequence ID" value="KAK0506998.1"/>
    <property type="molecule type" value="Genomic_DNA"/>
</dbReference>
<dbReference type="InterPro" id="IPR052895">
    <property type="entry name" value="HetReg/Transcr_Mod"/>
</dbReference>
<comment type="caution">
    <text evidence="1">The sequence shown here is derived from an EMBL/GenBank/DDBJ whole genome shotgun (WGS) entry which is preliminary data.</text>
</comment>
<keyword evidence="2" id="KW-1185">Reference proteome</keyword>
<sequence>MTLAQTLKYSGVVFRGRTTPHGPIECHTVPHESLLNLCVAKRSKTTALPPQTVSNVPSNPSAIQPTIPGCLRLTASGAQHVLTQLRFSTSTILAMAELQMNAGPQAIGCETCDRMGWDDGSWSKWTEPASGSRTYHVCHQCLSSPRSYWKEFFSLCQKSGVGTVHLPQSEQATASGLEESCIAFDQQPEDISVVEQYQKLEDFFEHSPLDHDQIRLLSLLPSGDDVLCTIEKADLNSAAAQYEALSYCWGSDEQLKHTIWINGHPFVVLSNFYAALK</sequence>
<reference evidence="1" key="1">
    <citation type="submission" date="2023-03" db="EMBL/GenBank/DDBJ databases">
        <title>Complete genome of Cladonia borealis.</title>
        <authorList>
            <person name="Park H."/>
        </authorList>
    </citation>
    <scope>NUCLEOTIDE SEQUENCE</scope>
    <source>
        <strain evidence="1">ANT050790</strain>
    </source>
</reference>
<name>A0AA39UX11_9LECA</name>
<evidence type="ECO:0000313" key="2">
    <source>
        <dbReference type="Proteomes" id="UP001166286"/>
    </source>
</evidence>
<accession>A0AA39UX11</accession>
<dbReference type="PANTHER" id="PTHR24148:SF73">
    <property type="entry name" value="HET DOMAIN PROTEIN (AFU_ORTHOLOGUE AFUA_8G01020)"/>
    <property type="match status" value="1"/>
</dbReference>
<protein>
    <recommendedName>
        <fullName evidence="3">Heterokaryon incompatibility domain-containing protein</fullName>
    </recommendedName>
</protein>
<dbReference type="PANTHER" id="PTHR24148">
    <property type="entry name" value="ANKYRIN REPEAT DOMAIN-CONTAINING PROTEIN 39 HOMOLOG-RELATED"/>
    <property type="match status" value="1"/>
</dbReference>
<organism evidence="1 2">
    <name type="scientific">Cladonia borealis</name>
    <dbReference type="NCBI Taxonomy" id="184061"/>
    <lineage>
        <taxon>Eukaryota</taxon>
        <taxon>Fungi</taxon>
        <taxon>Dikarya</taxon>
        <taxon>Ascomycota</taxon>
        <taxon>Pezizomycotina</taxon>
        <taxon>Lecanoromycetes</taxon>
        <taxon>OSLEUM clade</taxon>
        <taxon>Lecanoromycetidae</taxon>
        <taxon>Lecanorales</taxon>
        <taxon>Lecanorineae</taxon>
        <taxon>Cladoniaceae</taxon>
        <taxon>Cladonia</taxon>
    </lineage>
</organism>
<proteinExistence type="predicted"/>
<dbReference type="AlphaFoldDB" id="A0AA39UX11"/>
<evidence type="ECO:0008006" key="3">
    <source>
        <dbReference type="Google" id="ProtNLM"/>
    </source>
</evidence>
<gene>
    <name evidence="1" type="ORF">JMJ35_010698</name>
</gene>